<feature type="transmembrane region" description="Helical" evidence="6">
    <location>
        <begin position="269"/>
        <end position="289"/>
    </location>
</feature>
<dbReference type="GO" id="GO:0055085">
    <property type="term" value="P:transmembrane transport"/>
    <property type="evidence" value="ECO:0007669"/>
    <property type="project" value="TreeGrafter"/>
</dbReference>
<feature type="transmembrane region" description="Helical" evidence="6">
    <location>
        <begin position="301"/>
        <end position="331"/>
    </location>
</feature>
<feature type="transmembrane region" description="Helical" evidence="6">
    <location>
        <begin position="235"/>
        <end position="262"/>
    </location>
</feature>
<keyword evidence="3 6" id="KW-0812">Transmembrane</keyword>
<keyword evidence="4 6" id="KW-1133">Transmembrane helix</keyword>
<dbReference type="PANTHER" id="PTHR21716">
    <property type="entry name" value="TRANSMEMBRANE PROTEIN"/>
    <property type="match status" value="1"/>
</dbReference>
<keyword evidence="8" id="KW-1185">Reference proteome</keyword>
<gene>
    <name evidence="7" type="ORF">UR08_04130</name>
</gene>
<dbReference type="EMBL" id="LARY01000001">
    <property type="protein sequence ID" value="RDX02703.1"/>
    <property type="molecule type" value="Genomic_DNA"/>
</dbReference>
<comment type="caution">
    <text evidence="7">The sequence shown here is derived from an EMBL/GenBank/DDBJ whole genome shotgun (WGS) entry which is preliminary data.</text>
</comment>
<evidence type="ECO:0000256" key="6">
    <source>
        <dbReference type="SAM" id="Phobius"/>
    </source>
</evidence>
<reference evidence="8" key="1">
    <citation type="submission" date="2015-04" db="EMBL/GenBank/DDBJ databases">
        <authorList>
            <person name="Schardt J."/>
            <person name="Mueller-Herbst S."/>
            <person name="Scherer S."/>
            <person name="Huptas C."/>
        </authorList>
    </citation>
    <scope>NUCLEOTIDE SEQUENCE [LARGE SCALE GENOMIC DNA]</scope>
    <source>
        <strain evidence="8">Kiel-L1</strain>
    </source>
</reference>
<comment type="subcellular location">
    <subcellularLocation>
        <location evidence="1">Membrane</location>
        <topology evidence="1">Multi-pass membrane protein</topology>
    </subcellularLocation>
</comment>
<evidence type="ECO:0000256" key="2">
    <source>
        <dbReference type="ARBA" id="ARBA00009773"/>
    </source>
</evidence>
<organism evidence="7 8">
    <name type="scientific">Listeria kieliensis</name>
    <dbReference type="NCBI Taxonomy" id="1621700"/>
    <lineage>
        <taxon>Bacteria</taxon>
        <taxon>Bacillati</taxon>
        <taxon>Bacillota</taxon>
        <taxon>Bacilli</taxon>
        <taxon>Bacillales</taxon>
        <taxon>Listeriaceae</taxon>
        <taxon>Listeria</taxon>
    </lineage>
</organism>
<dbReference type="Pfam" id="PF01594">
    <property type="entry name" value="AI-2E_transport"/>
    <property type="match status" value="1"/>
</dbReference>
<feature type="transmembrane region" description="Helical" evidence="6">
    <location>
        <begin position="210"/>
        <end position="229"/>
    </location>
</feature>
<protein>
    <submittedName>
        <fullName evidence="7">Membrane protein</fullName>
    </submittedName>
</protein>
<feature type="transmembrane region" description="Helical" evidence="6">
    <location>
        <begin position="18"/>
        <end position="35"/>
    </location>
</feature>
<feature type="transmembrane region" description="Helical" evidence="6">
    <location>
        <begin position="141"/>
        <end position="165"/>
    </location>
</feature>
<evidence type="ECO:0000256" key="5">
    <source>
        <dbReference type="ARBA" id="ARBA00023136"/>
    </source>
</evidence>
<evidence type="ECO:0000256" key="1">
    <source>
        <dbReference type="ARBA" id="ARBA00004141"/>
    </source>
</evidence>
<accession>A0A3D8TUP7</accession>
<name>A0A3D8TUP7_9LIST</name>
<comment type="similarity">
    <text evidence="2">Belongs to the autoinducer-2 exporter (AI-2E) (TC 2.A.86) family.</text>
</comment>
<feature type="transmembrane region" description="Helical" evidence="6">
    <location>
        <begin position="72"/>
        <end position="90"/>
    </location>
</feature>
<proteinExistence type="inferred from homology"/>
<evidence type="ECO:0000313" key="7">
    <source>
        <dbReference type="EMBL" id="RDX02703.1"/>
    </source>
</evidence>
<keyword evidence="5 6" id="KW-0472">Membrane</keyword>
<evidence type="ECO:0000256" key="3">
    <source>
        <dbReference type="ARBA" id="ARBA00022692"/>
    </source>
</evidence>
<evidence type="ECO:0000313" key="8">
    <source>
        <dbReference type="Proteomes" id="UP000257055"/>
    </source>
</evidence>
<dbReference type="GO" id="GO:0016020">
    <property type="term" value="C:membrane"/>
    <property type="evidence" value="ECO:0007669"/>
    <property type="project" value="UniProtKB-SubCell"/>
</dbReference>
<dbReference type="AlphaFoldDB" id="A0A3D8TUP7"/>
<dbReference type="InterPro" id="IPR002549">
    <property type="entry name" value="AI-2E-like"/>
</dbReference>
<dbReference type="Proteomes" id="UP000257055">
    <property type="component" value="Unassembled WGS sequence"/>
</dbReference>
<evidence type="ECO:0000256" key="4">
    <source>
        <dbReference type="ARBA" id="ARBA00022989"/>
    </source>
</evidence>
<sequence length="358" mass="40685">MGGFHLLDSLIQFFKNRSVRRVAVFVLVAFILYLLRSMMDIILLTFIFSYLITRLEGFILRRISIYRQIIVLLLYAVIALGLVFVVVKYVPLLTDQIKQLVNFINQFFTTDDSDNEFINYIVSLANQVDVMKYTEQGVQIIVTYLTNIGTVLFNAFIALMLSLFFSLGKDQLIRFTNQFATSKVAFIYEEVKYFGQKFVATFGKVIEAQFLIAVVNCALTTLALWILGFPQLMTLSIMVFLLGLIPVAGVIISMIPLTIIAYTIGGVQYLIYIILIVVVIHALESYVLNPKLMSAKTDLPVFYTFIILIFGEHFFGIWGLIVGIPVVMFFLDVLGVTNQAEHLLEKKPKKNPKQDPES</sequence>
<dbReference type="PANTHER" id="PTHR21716:SF62">
    <property type="entry name" value="TRANSPORT PROTEIN YDBI-RELATED"/>
    <property type="match status" value="1"/>
</dbReference>